<dbReference type="EMBL" id="KZ305022">
    <property type="protein sequence ID" value="PIA58644.1"/>
    <property type="molecule type" value="Genomic_DNA"/>
</dbReference>
<evidence type="ECO:0000313" key="2">
    <source>
        <dbReference type="Proteomes" id="UP000230069"/>
    </source>
</evidence>
<dbReference type="AlphaFoldDB" id="A0A2G5ESC6"/>
<accession>A0A2G5ESC6</accession>
<protein>
    <recommendedName>
        <fullName evidence="3">BED-type domain-containing protein</fullName>
    </recommendedName>
</protein>
<reference evidence="1 2" key="1">
    <citation type="submission" date="2017-09" db="EMBL/GenBank/DDBJ databases">
        <title>WGS assembly of Aquilegia coerulea Goldsmith.</title>
        <authorList>
            <person name="Hodges S."/>
            <person name="Kramer E."/>
            <person name="Nordborg M."/>
            <person name="Tomkins J."/>
            <person name="Borevitz J."/>
            <person name="Derieg N."/>
            <person name="Yan J."/>
            <person name="Mihaltcheva S."/>
            <person name="Hayes R.D."/>
            <person name="Rokhsar D."/>
        </authorList>
    </citation>
    <scope>NUCLEOTIDE SEQUENCE [LARGE SCALE GENOMIC DNA]</scope>
    <source>
        <strain evidence="2">cv. Goldsmith</strain>
    </source>
</reference>
<dbReference type="InParanoid" id="A0A2G5ESC6"/>
<evidence type="ECO:0000313" key="1">
    <source>
        <dbReference type="EMBL" id="PIA58644.1"/>
    </source>
</evidence>
<sequence length="70" mass="8050">MGTMSRNLLQHCKKCKHVVLSDCKHGTENMNRHIKKCQATTYQDVGQMDLSYSESSMLTQPSKFDHEVFS</sequence>
<organism evidence="1 2">
    <name type="scientific">Aquilegia coerulea</name>
    <name type="common">Rocky mountain columbine</name>
    <dbReference type="NCBI Taxonomy" id="218851"/>
    <lineage>
        <taxon>Eukaryota</taxon>
        <taxon>Viridiplantae</taxon>
        <taxon>Streptophyta</taxon>
        <taxon>Embryophyta</taxon>
        <taxon>Tracheophyta</taxon>
        <taxon>Spermatophyta</taxon>
        <taxon>Magnoliopsida</taxon>
        <taxon>Ranunculales</taxon>
        <taxon>Ranunculaceae</taxon>
        <taxon>Thalictroideae</taxon>
        <taxon>Aquilegia</taxon>
    </lineage>
</organism>
<proteinExistence type="predicted"/>
<evidence type="ECO:0008006" key="3">
    <source>
        <dbReference type="Google" id="ProtNLM"/>
    </source>
</evidence>
<keyword evidence="2" id="KW-1185">Reference proteome</keyword>
<dbReference type="Proteomes" id="UP000230069">
    <property type="component" value="Unassembled WGS sequence"/>
</dbReference>
<name>A0A2G5ESC6_AQUCA</name>
<gene>
    <name evidence="1" type="ORF">AQUCO_00500531v1</name>
</gene>